<dbReference type="InterPro" id="IPR011042">
    <property type="entry name" value="6-blade_b-propeller_TolB-like"/>
</dbReference>
<feature type="binding site" evidence="3">
    <location>
        <position position="179"/>
    </location>
    <ligand>
        <name>a divalent metal cation</name>
        <dbReference type="ChEBI" id="CHEBI:60240"/>
    </ligand>
</feature>
<proteinExistence type="inferred from homology"/>
<evidence type="ECO:0000256" key="1">
    <source>
        <dbReference type="ARBA" id="ARBA00008853"/>
    </source>
</evidence>
<feature type="binding site" evidence="3">
    <location>
        <position position="229"/>
    </location>
    <ligand>
        <name>a divalent metal cation</name>
        <dbReference type="ChEBI" id="CHEBI:60240"/>
    </ligand>
</feature>
<evidence type="ECO:0000313" key="6">
    <source>
        <dbReference type="Proteomes" id="UP000028524"/>
    </source>
</evidence>
<keyword evidence="6" id="KW-1185">Reference proteome</keyword>
<dbReference type="InterPro" id="IPR013658">
    <property type="entry name" value="SGL"/>
</dbReference>
<accession>A0A084QJZ0</accession>
<dbReference type="STRING" id="1283841.A0A084QJZ0"/>
<dbReference type="Gene3D" id="2.120.10.30">
    <property type="entry name" value="TolB, C-terminal domain"/>
    <property type="match status" value="1"/>
</dbReference>
<feature type="active site" description="Proton donor/acceptor" evidence="2">
    <location>
        <position position="229"/>
    </location>
</feature>
<dbReference type="PRINTS" id="PR01790">
    <property type="entry name" value="SMP30FAMILY"/>
</dbReference>
<keyword evidence="3" id="KW-0479">Metal-binding</keyword>
<dbReference type="EMBL" id="KL660690">
    <property type="protein sequence ID" value="KFA64275.1"/>
    <property type="molecule type" value="Genomic_DNA"/>
</dbReference>
<feature type="binding site" evidence="3">
    <location>
        <position position="121"/>
    </location>
    <ligand>
        <name>substrate</name>
    </ligand>
</feature>
<gene>
    <name evidence="5" type="ORF">S40285_06056</name>
</gene>
<sequence length="321" mass="35711">MAGLESIKGGDAWYKCDPPMILGEGPIYRASDSTLHWVDCLANPPELHILKVDPVTGDAIGRARILHLSDSVTVQFFRKDKPGSYICAYYQGVAFLDEETGRLDVVKEIIPTEDRAKLRFNDGAVDARGRFWLAEIDLKAMSYGPNKLPESHGKPIGRLWRYDPDGTLSEMDNGFVCGNGLAWSPDNTTMYVNDSVSMQVFSYDFDVETGAISNKKLFIDRRDSFGEPDGMVVDTEGNLWIAVFDSNRVMVFSPEGRHLKDIVFPARNMACTTWGGKDSDILFIATGKDRKPTAKADDQGGHMFRYYAKGTKGTTKFEFAG</sequence>
<feature type="binding site" evidence="3">
    <location>
        <position position="119"/>
    </location>
    <ligand>
        <name>substrate</name>
    </ligand>
</feature>
<dbReference type="PANTHER" id="PTHR10907">
    <property type="entry name" value="REGUCALCIN"/>
    <property type="match status" value="1"/>
</dbReference>
<dbReference type="GO" id="GO:0004341">
    <property type="term" value="F:gluconolactonase activity"/>
    <property type="evidence" value="ECO:0007669"/>
    <property type="project" value="TreeGrafter"/>
</dbReference>
<dbReference type="Pfam" id="PF08450">
    <property type="entry name" value="SGL"/>
    <property type="match status" value="1"/>
</dbReference>
<dbReference type="InterPro" id="IPR005511">
    <property type="entry name" value="SMP-30"/>
</dbReference>
<reference evidence="5 6" key="1">
    <citation type="journal article" date="2014" name="BMC Genomics">
        <title>Comparative genome sequencing reveals chemotype-specific gene clusters in the toxigenic black mold Stachybotrys.</title>
        <authorList>
            <person name="Semeiks J."/>
            <person name="Borek D."/>
            <person name="Otwinowski Z."/>
            <person name="Grishin N.V."/>
        </authorList>
    </citation>
    <scope>NUCLEOTIDE SEQUENCE [LARGE SCALE GENOMIC DNA]</scope>
    <source>
        <strain evidence="5 6">IBT 40285</strain>
    </source>
</reference>
<dbReference type="OrthoDB" id="423498at2759"/>
<dbReference type="GO" id="GO:0005509">
    <property type="term" value="F:calcium ion binding"/>
    <property type="evidence" value="ECO:0007669"/>
    <property type="project" value="TreeGrafter"/>
</dbReference>
<evidence type="ECO:0000259" key="4">
    <source>
        <dbReference type="Pfam" id="PF08450"/>
    </source>
</evidence>
<dbReference type="SUPFAM" id="SSF63829">
    <property type="entry name" value="Calcium-dependent phosphotriesterase"/>
    <property type="match status" value="1"/>
</dbReference>
<dbReference type="HOGENOM" id="CLU_036110_3_0_1"/>
<organism evidence="5 6">
    <name type="scientific">Stachybotrys chlorohalonatus (strain IBT 40285)</name>
    <dbReference type="NCBI Taxonomy" id="1283841"/>
    <lineage>
        <taxon>Eukaryota</taxon>
        <taxon>Fungi</taxon>
        <taxon>Dikarya</taxon>
        <taxon>Ascomycota</taxon>
        <taxon>Pezizomycotina</taxon>
        <taxon>Sordariomycetes</taxon>
        <taxon>Hypocreomycetidae</taxon>
        <taxon>Hypocreales</taxon>
        <taxon>Stachybotryaceae</taxon>
        <taxon>Stachybotrys</taxon>
    </lineage>
</organism>
<dbReference type="PANTHER" id="PTHR10907:SF47">
    <property type="entry name" value="REGUCALCIN"/>
    <property type="match status" value="1"/>
</dbReference>
<dbReference type="AlphaFoldDB" id="A0A084QJZ0"/>
<evidence type="ECO:0000256" key="3">
    <source>
        <dbReference type="PIRSR" id="PIRSR605511-2"/>
    </source>
</evidence>
<evidence type="ECO:0000256" key="2">
    <source>
        <dbReference type="PIRSR" id="PIRSR605511-1"/>
    </source>
</evidence>
<keyword evidence="3" id="KW-0862">Zinc</keyword>
<name>A0A084QJZ0_STAC4</name>
<dbReference type="FunCoup" id="A0A084QJZ0">
    <property type="interactions" value="34"/>
</dbReference>
<dbReference type="InParanoid" id="A0A084QJZ0"/>
<evidence type="ECO:0000313" key="5">
    <source>
        <dbReference type="EMBL" id="KFA64275.1"/>
    </source>
</evidence>
<protein>
    <recommendedName>
        <fullName evidence="4">SMP-30/Gluconolactonase/LRE-like region domain-containing protein</fullName>
    </recommendedName>
</protein>
<comment type="similarity">
    <text evidence="1">Belongs to the SMP-30/CGR1 family.</text>
</comment>
<dbReference type="Proteomes" id="UP000028524">
    <property type="component" value="Unassembled WGS sequence"/>
</dbReference>
<dbReference type="OMA" id="HLWICHY"/>
<comment type="cofactor">
    <cofactor evidence="3">
        <name>Zn(2+)</name>
        <dbReference type="ChEBI" id="CHEBI:29105"/>
    </cofactor>
    <text evidence="3">Binds 1 divalent metal cation per subunit.</text>
</comment>
<feature type="binding site" evidence="3">
    <location>
        <position position="24"/>
    </location>
    <ligand>
        <name>a divalent metal cation</name>
        <dbReference type="ChEBI" id="CHEBI:60240"/>
    </ligand>
</feature>
<feature type="domain" description="SMP-30/Gluconolactonase/LRE-like region" evidence="4">
    <location>
        <begin position="22"/>
        <end position="287"/>
    </location>
</feature>